<dbReference type="GO" id="GO:0097225">
    <property type="term" value="C:sperm midpiece"/>
    <property type="evidence" value="ECO:0007669"/>
    <property type="project" value="TreeGrafter"/>
</dbReference>
<evidence type="ECO:0000259" key="2">
    <source>
        <dbReference type="Pfam" id="PF21049"/>
    </source>
</evidence>
<name>A0A8C8ZM14_PROSS</name>
<dbReference type="GO" id="GO:1902093">
    <property type="term" value="P:positive regulation of flagellated sperm motility"/>
    <property type="evidence" value="ECO:0007669"/>
    <property type="project" value="TreeGrafter"/>
</dbReference>
<gene>
    <name evidence="3" type="primary">CFAP69</name>
</gene>
<evidence type="ECO:0000313" key="4">
    <source>
        <dbReference type="Proteomes" id="UP000694414"/>
    </source>
</evidence>
<dbReference type="Proteomes" id="UP000694414">
    <property type="component" value="Unplaced"/>
</dbReference>
<dbReference type="GeneTree" id="ENSGT00390000014274"/>
<reference evidence="3" key="1">
    <citation type="submission" date="2025-08" db="UniProtKB">
        <authorList>
            <consortium name="Ensembl"/>
        </authorList>
    </citation>
    <scope>IDENTIFICATION</scope>
</reference>
<keyword evidence="4" id="KW-1185">Reference proteome</keyword>
<feature type="domain" description="Cilia- and flagella-associated protein 69 ARM repeats" evidence="2">
    <location>
        <begin position="36"/>
        <end position="109"/>
    </location>
</feature>
<dbReference type="GO" id="GO:0097730">
    <property type="term" value="C:non-motile cilium"/>
    <property type="evidence" value="ECO:0007669"/>
    <property type="project" value="TreeGrafter"/>
</dbReference>
<sequence length="109" mass="12359">MSTAPTVATAEAQESGYRRKSSSPRQIPVVGIFKPMDLNHIIKLLEETDKDDLEEKQLKRVKKLVQCYQNGLPLRDLAQIFKILNLCAGKIEKQPRFVESAYDILKLCG</sequence>
<evidence type="ECO:0000256" key="1">
    <source>
        <dbReference type="SAM" id="MobiDB-lite"/>
    </source>
</evidence>
<organism evidence="3 4">
    <name type="scientific">Prolemur simus</name>
    <name type="common">Greater bamboo lemur</name>
    <name type="synonym">Hapalemur simus</name>
    <dbReference type="NCBI Taxonomy" id="1328070"/>
    <lineage>
        <taxon>Eukaryota</taxon>
        <taxon>Metazoa</taxon>
        <taxon>Chordata</taxon>
        <taxon>Craniata</taxon>
        <taxon>Vertebrata</taxon>
        <taxon>Euteleostomi</taxon>
        <taxon>Mammalia</taxon>
        <taxon>Eutheria</taxon>
        <taxon>Euarchontoglires</taxon>
        <taxon>Primates</taxon>
        <taxon>Strepsirrhini</taxon>
        <taxon>Lemuriformes</taxon>
        <taxon>Lemuridae</taxon>
        <taxon>Prolemur</taxon>
    </lineage>
</organism>
<dbReference type="InterPro" id="IPR048732">
    <property type="entry name" value="CFA69"/>
</dbReference>
<protein>
    <submittedName>
        <fullName evidence="3">Cilia and flagella associated protein 69</fullName>
    </submittedName>
</protein>
<dbReference type="PANTHER" id="PTHR14716:SF0">
    <property type="entry name" value="CILIA- AND FLAGELLA-ASSOCIATED PROTEIN 69"/>
    <property type="match status" value="1"/>
</dbReference>
<dbReference type="Ensembl" id="ENSPSMT00000019912.1">
    <property type="protein sequence ID" value="ENSPSMP00000017124.1"/>
    <property type="gene ID" value="ENSPSMG00000012211.1"/>
</dbReference>
<feature type="region of interest" description="Disordered" evidence="1">
    <location>
        <begin position="1"/>
        <end position="23"/>
    </location>
</feature>
<dbReference type="GO" id="GO:0042048">
    <property type="term" value="P:olfactory behavior"/>
    <property type="evidence" value="ECO:0007669"/>
    <property type="project" value="TreeGrafter"/>
</dbReference>
<dbReference type="Pfam" id="PF21049">
    <property type="entry name" value="CFA69_ARM_rpt"/>
    <property type="match status" value="1"/>
</dbReference>
<dbReference type="GO" id="GO:1990834">
    <property type="term" value="P:response to odorant"/>
    <property type="evidence" value="ECO:0007669"/>
    <property type="project" value="TreeGrafter"/>
</dbReference>
<dbReference type="InterPro" id="IPR048733">
    <property type="entry name" value="CFA69_ARM_dom"/>
</dbReference>
<accession>A0A8C8ZM14</accession>
<reference evidence="3" key="2">
    <citation type="submission" date="2025-09" db="UniProtKB">
        <authorList>
            <consortium name="Ensembl"/>
        </authorList>
    </citation>
    <scope>IDENTIFICATION</scope>
</reference>
<dbReference type="PANTHER" id="PTHR14716">
    <property type="entry name" value="CILIA- AND FLAGELLA-ASSOCIATED PROTEIN 69"/>
    <property type="match status" value="1"/>
</dbReference>
<proteinExistence type="predicted"/>
<evidence type="ECO:0000313" key="3">
    <source>
        <dbReference type="Ensembl" id="ENSPSMP00000017124.1"/>
    </source>
</evidence>
<dbReference type="AlphaFoldDB" id="A0A8C8ZM14"/>